<dbReference type="Proteomes" id="UP000018466">
    <property type="component" value="Unassembled WGS sequence"/>
</dbReference>
<organism evidence="9 10">
    <name type="scientific">Stomatobaculum longum</name>
    <dbReference type="NCBI Taxonomy" id="796942"/>
    <lineage>
        <taxon>Bacteria</taxon>
        <taxon>Bacillati</taxon>
        <taxon>Bacillota</taxon>
        <taxon>Clostridia</taxon>
        <taxon>Lachnospirales</taxon>
        <taxon>Lachnospiraceae</taxon>
        <taxon>Stomatobaculum</taxon>
    </lineage>
</organism>
<feature type="transmembrane region" description="Helical" evidence="8">
    <location>
        <begin position="323"/>
        <end position="341"/>
    </location>
</feature>
<dbReference type="PANTHER" id="PTHR21716:SF53">
    <property type="entry name" value="PERMEASE PERM-RELATED"/>
    <property type="match status" value="1"/>
</dbReference>
<evidence type="ECO:0000256" key="1">
    <source>
        <dbReference type="ARBA" id="ARBA00004651"/>
    </source>
</evidence>
<feature type="transmembrane region" description="Helical" evidence="8">
    <location>
        <begin position="12"/>
        <end position="32"/>
    </location>
</feature>
<dbReference type="Pfam" id="PF01594">
    <property type="entry name" value="AI-2E_transport"/>
    <property type="match status" value="1"/>
</dbReference>
<evidence type="ECO:0000256" key="4">
    <source>
        <dbReference type="ARBA" id="ARBA00022475"/>
    </source>
</evidence>
<feature type="transmembrane region" description="Helical" evidence="8">
    <location>
        <begin position="266"/>
        <end position="291"/>
    </location>
</feature>
<keyword evidence="4" id="KW-1003">Cell membrane</keyword>
<evidence type="ECO:0000256" key="8">
    <source>
        <dbReference type="SAM" id="Phobius"/>
    </source>
</evidence>
<evidence type="ECO:0000313" key="10">
    <source>
        <dbReference type="Proteomes" id="UP000018466"/>
    </source>
</evidence>
<dbReference type="GeneID" id="86941034"/>
<evidence type="ECO:0000256" key="5">
    <source>
        <dbReference type="ARBA" id="ARBA00022692"/>
    </source>
</evidence>
<dbReference type="GO" id="GO:0005886">
    <property type="term" value="C:plasma membrane"/>
    <property type="evidence" value="ECO:0007669"/>
    <property type="project" value="UniProtKB-SubCell"/>
</dbReference>
<feature type="transmembrane region" description="Helical" evidence="8">
    <location>
        <begin position="103"/>
        <end position="127"/>
    </location>
</feature>
<comment type="similarity">
    <text evidence="2">Belongs to the autoinducer-2 exporter (AI-2E) (TC 2.A.86) family.</text>
</comment>
<proteinExistence type="inferred from homology"/>
<evidence type="ECO:0000256" key="6">
    <source>
        <dbReference type="ARBA" id="ARBA00022989"/>
    </source>
</evidence>
<dbReference type="RefSeq" id="WP_009533111.1">
    <property type="nucleotide sequence ID" value="NZ_CAUVLT010000023.1"/>
</dbReference>
<keyword evidence="10" id="KW-1185">Reference proteome</keyword>
<keyword evidence="7 8" id="KW-0472">Membrane</keyword>
<name>A0AA36Y4H6_9FIRM</name>
<keyword evidence="3" id="KW-0813">Transport</keyword>
<feature type="transmembrane region" description="Helical" evidence="8">
    <location>
        <begin position="297"/>
        <end position="316"/>
    </location>
</feature>
<dbReference type="EMBL" id="AGEL01000007">
    <property type="protein sequence ID" value="EHO16579.1"/>
    <property type="molecule type" value="Genomic_DNA"/>
</dbReference>
<protein>
    <recommendedName>
        <fullName evidence="11">AI-2E family transporter</fullName>
    </recommendedName>
</protein>
<comment type="subcellular location">
    <subcellularLocation>
        <location evidence="1">Cell membrane</location>
        <topology evidence="1">Multi-pass membrane protein</topology>
    </subcellularLocation>
</comment>
<reference evidence="9 10" key="1">
    <citation type="submission" date="2011-10" db="EMBL/GenBank/DDBJ databases">
        <title>The Genome Sequence of Lachnospiraceae bacterium ACC2.</title>
        <authorList>
            <consortium name="The Broad Institute Genome Sequencing Platform"/>
            <person name="Earl A."/>
            <person name="Ward D."/>
            <person name="Feldgarden M."/>
            <person name="Gevers D."/>
            <person name="Sizova M."/>
            <person name="Hazen A."/>
            <person name="Epstein S."/>
            <person name="Young S.K."/>
            <person name="Zeng Q."/>
            <person name="Gargeya S."/>
            <person name="Fitzgerald M."/>
            <person name="Haas B."/>
            <person name="Abouelleil A."/>
            <person name="Alvarado L."/>
            <person name="Arachchi H.M."/>
            <person name="Berlin A."/>
            <person name="Brown A."/>
            <person name="Chapman S.B."/>
            <person name="Chen Z."/>
            <person name="Dunbar C."/>
            <person name="Freedman E."/>
            <person name="Gearin G."/>
            <person name="Goldberg J."/>
            <person name="Griggs A."/>
            <person name="Gujja S."/>
            <person name="Heiman D."/>
            <person name="Howarth C."/>
            <person name="Larson L."/>
            <person name="Lui A."/>
            <person name="MacDonald P.J.P."/>
            <person name="Montmayeur A."/>
            <person name="Murphy C."/>
            <person name="Neiman D."/>
            <person name="Pearson M."/>
            <person name="Priest M."/>
            <person name="Roberts A."/>
            <person name="Saif S."/>
            <person name="Shea T."/>
            <person name="Shenoy N."/>
            <person name="Sisk P."/>
            <person name="Stolte C."/>
            <person name="Sykes S."/>
            <person name="Wortman J."/>
            <person name="Nusbaum C."/>
            <person name="Birren B."/>
        </authorList>
    </citation>
    <scope>NUCLEOTIDE SEQUENCE [LARGE SCALE GENOMIC DNA]</scope>
    <source>
        <strain evidence="9 10">ACC2</strain>
    </source>
</reference>
<dbReference type="PANTHER" id="PTHR21716">
    <property type="entry name" value="TRANSMEMBRANE PROTEIN"/>
    <property type="match status" value="1"/>
</dbReference>
<feature type="transmembrane region" description="Helical" evidence="8">
    <location>
        <begin position="200"/>
        <end position="219"/>
    </location>
</feature>
<dbReference type="AlphaFoldDB" id="A0AA36Y4H6"/>
<evidence type="ECO:0000256" key="7">
    <source>
        <dbReference type="ARBA" id="ARBA00023136"/>
    </source>
</evidence>
<accession>A0AA36Y4H6</accession>
<evidence type="ECO:0000313" key="9">
    <source>
        <dbReference type="EMBL" id="EHO16579.1"/>
    </source>
</evidence>
<evidence type="ECO:0008006" key="11">
    <source>
        <dbReference type="Google" id="ProtNLM"/>
    </source>
</evidence>
<keyword evidence="6 8" id="KW-1133">Transmembrane helix</keyword>
<feature type="transmembrane region" description="Helical" evidence="8">
    <location>
        <begin position="353"/>
        <end position="383"/>
    </location>
</feature>
<dbReference type="GO" id="GO:0055085">
    <property type="term" value="P:transmembrane transport"/>
    <property type="evidence" value="ECO:0007669"/>
    <property type="project" value="TreeGrafter"/>
</dbReference>
<comment type="caution">
    <text evidence="9">The sequence shown here is derived from an EMBL/GenBank/DDBJ whole genome shotgun (WGS) entry which is preliminary data.</text>
</comment>
<feature type="transmembrane region" description="Helical" evidence="8">
    <location>
        <begin position="52"/>
        <end position="73"/>
    </location>
</feature>
<evidence type="ECO:0000256" key="2">
    <source>
        <dbReference type="ARBA" id="ARBA00009773"/>
    </source>
</evidence>
<gene>
    <name evidence="9" type="ORF">HMPREF9623_01278</name>
</gene>
<dbReference type="InterPro" id="IPR002549">
    <property type="entry name" value="AI-2E-like"/>
</dbReference>
<evidence type="ECO:0000256" key="3">
    <source>
        <dbReference type="ARBA" id="ARBA00022448"/>
    </source>
</evidence>
<keyword evidence="5 8" id="KW-0812">Transmembrane</keyword>
<sequence>MDWKKLFNFRYILISLYVLITALLLYCGSRAIDHIPEIWSAVTGFFYWFRVVLHPLITGFALCYLLSPAVNFFGQRLEGFRDLLPRALRRPAKQGKARSLRGLAVLLTFVLVLLALTLLLSLLISALSSSVQLANLSDLWRMTKELSLAISNFYQDVLHKLSTLPVAGNDFTAYLKSAVSSLMSFAERFLGSMLSSVNNMGSFFSNLLFSLIFCVYFLLDGENILRYWKRVSKVLLGQRINRVLSVFFSDADRAFAGYIRGQVIDALIMAVLVSVSLSIIGVRYGLIIGILTGLGNLIPYVGPFIAYGSTALVCVLYGDYTRLVTALIALFVIQTLDGNVINPRLLSSSIDIHPLLVIASLLVGGAVGGVLGMLLAVPVGTLLKIQFERLLKLREEKKAGKMREE</sequence>